<evidence type="ECO:0000313" key="4">
    <source>
        <dbReference type="Proteomes" id="UP000815677"/>
    </source>
</evidence>
<feature type="domain" description="Integrase catalytic" evidence="2">
    <location>
        <begin position="167"/>
        <end position="286"/>
    </location>
</feature>
<keyword evidence="1" id="KW-0694">RNA-binding</keyword>
<dbReference type="InterPro" id="IPR050951">
    <property type="entry name" value="Retrovirus_Pol_polyprotein"/>
</dbReference>
<evidence type="ECO:0000256" key="1">
    <source>
        <dbReference type="ARBA" id="ARBA00022884"/>
    </source>
</evidence>
<accession>A0ABQ0LFA1</accession>
<organism evidence="3 4">
    <name type="scientific">Mycena chlorophos</name>
    <name type="common">Agaric fungus</name>
    <name type="synonym">Agaricus chlorophos</name>
    <dbReference type="NCBI Taxonomy" id="658473"/>
    <lineage>
        <taxon>Eukaryota</taxon>
        <taxon>Fungi</taxon>
        <taxon>Dikarya</taxon>
        <taxon>Basidiomycota</taxon>
        <taxon>Agaricomycotina</taxon>
        <taxon>Agaricomycetes</taxon>
        <taxon>Agaricomycetidae</taxon>
        <taxon>Agaricales</taxon>
        <taxon>Marasmiineae</taxon>
        <taxon>Mycenaceae</taxon>
        <taxon>Mycena</taxon>
    </lineage>
</organism>
<protein>
    <recommendedName>
        <fullName evidence="2">Integrase catalytic domain-containing protein</fullName>
    </recommendedName>
</protein>
<gene>
    <name evidence="3" type="ORF">MCHLO_07085</name>
</gene>
<dbReference type="InterPro" id="IPR041588">
    <property type="entry name" value="Integrase_H2C2"/>
</dbReference>
<dbReference type="EMBL" id="DF845821">
    <property type="protein sequence ID" value="GAT49795.1"/>
    <property type="molecule type" value="Genomic_DNA"/>
</dbReference>
<name>A0ABQ0LFA1_MYCCL</name>
<keyword evidence="4" id="KW-1185">Reference proteome</keyword>
<evidence type="ECO:0000313" key="3">
    <source>
        <dbReference type="EMBL" id="GAT49795.1"/>
    </source>
</evidence>
<dbReference type="Gene3D" id="1.10.340.70">
    <property type="match status" value="1"/>
</dbReference>
<dbReference type="PANTHER" id="PTHR37984">
    <property type="entry name" value="PROTEIN CBG26694"/>
    <property type="match status" value="1"/>
</dbReference>
<sequence>MCGEKHLLQMDSPAVVREAYAKEEKPIPAYLEEFVKETEMLLPDVALKWDDVKREPYERIADGRADCDTQGLAQESYARNFYLSRDGRLFRRGREGTAQVVVEPEHRMFMLKAAHDSLGHRGVYATKSLLELRLWWPELERDVSWYIKTCHLCQVRQTRLLKISPVPTHTPSLFRKIHTDVMVMGATSNGHKLVIAARDSLSRWLEAMGLRSDNAAAVGRFLLEFIICRWGCPEEIVTDNALQFLAALEWLEKKYGIKGIKISLYNSQANGPVESGHRDVRQSIVKACGGNVSKWYWFLPQVVWADRVTVRRGLGCSPYFAATGCHPILPFDIVKATWLVEYPDRIITTAELVGLRAKALAKHRKHILEMRSRVSQEKLAAVRRYEEIHKAVITDYNFAPGDLVLIRNTCIEKSLDKKAKFRYLGPMVVVRRTKGGSYLVCELNGAMWPGKVTAFRVIPYESRRKITIPEDVEKLIDMTTEELKELEERADELDEFWMNDLQFDGVNLDSEDSENEE</sequence>
<dbReference type="InterPro" id="IPR012337">
    <property type="entry name" value="RNaseH-like_sf"/>
</dbReference>
<reference evidence="3" key="1">
    <citation type="submission" date="2014-09" db="EMBL/GenBank/DDBJ databases">
        <title>Genome sequence of the luminous mushroom Mycena chlorophos for searching fungal bioluminescence genes.</title>
        <authorList>
            <person name="Tanaka Y."/>
            <person name="Kasuga D."/>
            <person name="Oba Y."/>
            <person name="Hase S."/>
            <person name="Sato K."/>
            <person name="Oba Y."/>
            <person name="Sakakibara Y."/>
        </authorList>
    </citation>
    <scope>NUCLEOTIDE SEQUENCE</scope>
</reference>
<dbReference type="PANTHER" id="PTHR37984:SF5">
    <property type="entry name" value="PROTEIN NYNRIN-LIKE"/>
    <property type="match status" value="1"/>
</dbReference>
<dbReference type="PROSITE" id="PS50994">
    <property type="entry name" value="INTEGRASE"/>
    <property type="match status" value="1"/>
</dbReference>
<dbReference type="Proteomes" id="UP000815677">
    <property type="component" value="Unassembled WGS sequence"/>
</dbReference>
<dbReference type="InterPro" id="IPR036397">
    <property type="entry name" value="RNaseH_sf"/>
</dbReference>
<dbReference type="Pfam" id="PF17921">
    <property type="entry name" value="Integrase_H2C2"/>
    <property type="match status" value="1"/>
</dbReference>
<dbReference type="Gene3D" id="3.30.420.10">
    <property type="entry name" value="Ribonuclease H-like superfamily/Ribonuclease H"/>
    <property type="match status" value="1"/>
</dbReference>
<proteinExistence type="predicted"/>
<dbReference type="InterPro" id="IPR001584">
    <property type="entry name" value="Integrase_cat-core"/>
</dbReference>
<dbReference type="SUPFAM" id="SSF53098">
    <property type="entry name" value="Ribonuclease H-like"/>
    <property type="match status" value="1"/>
</dbReference>
<evidence type="ECO:0000259" key="2">
    <source>
        <dbReference type="PROSITE" id="PS50994"/>
    </source>
</evidence>